<keyword evidence="1" id="KW-0812">Transmembrane</keyword>
<proteinExistence type="predicted"/>
<organism evidence="2 3">
    <name type="scientific">Candidatus Magasanikbacteria bacterium CG11_big_fil_rev_8_21_14_0_20_43_7</name>
    <dbReference type="NCBI Taxonomy" id="1974654"/>
    <lineage>
        <taxon>Bacteria</taxon>
        <taxon>Candidatus Magasanikiibacteriota</taxon>
    </lineage>
</organism>
<dbReference type="AlphaFoldDB" id="A0A2H0N294"/>
<comment type="caution">
    <text evidence="2">The sequence shown here is derived from an EMBL/GenBank/DDBJ whole genome shotgun (WGS) entry which is preliminary data.</text>
</comment>
<evidence type="ECO:0000313" key="3">
    <source>
        <dbReference type="Proteomes" id="UP000229782"/>
    </source>
</evidence>
<sequence>MKKFKDLSRGILGVISGVLFILLAPLPWTHCFFANFSFPWPFVLPGLHWICYPFAQLHAFTVLIPGVFAVYVLVDLLVARHRHRLIIWAVTTIVLIVAANLFMPWYGSQREQQEAERKEVADQAWWSVEIGTNRTDTLAAIGHPNEYEPPFPNATFFQNTNSESDFVFMTEEEFAYATLLATASGESRYLKQKYLEGQGHVIPKSGWLLEHEWIEDVAPFFERTQGEDILFDQCDGYNTVWEGKVMLCYEQDTLVLKAGHFSMSKDTRVLGARDVVFDLDRYISLSR</sequence>
<dbReference type="Proteomes" id="UP000229782">
    <property type="component" value="Unassembled WGS sequence"/>
</dbReference>
<feature type="transmembrane region" description="Helical" evidence="1">
    <location>
        <begin position="85"/>
        <end position="107"/>
    </location>
</feature>
<protein>
    <submittedName>
        <fullName evidence="2">Uncharacterized protein</fullName>
    </submittedName>
</protein>
<accession>A0A2H0N294</accession>
<keyword evidence="1" id="KW-0472">Membrane</keyword>
<evidence type="ECO:0000313" key="2">
    <source>
        <dbReference type="EMBL" id="PIR03022.1"/>
    </source>
</evidence>
<gene>
    <name evidence="2" type="ORF">COV60_02600</name>
</gene>
<feature type="transmembrane region" description="Helical" evidence="1">
    <location>
        <begin position="12"/>
        <end position="37"/>
    </location>
</feature>
<keyword evidence="1" id="KW-1133">Transmembrane helix</keyword>
<reference evidence="2 3" key="1">
    <citation type="submission" date="2017-09" db="EMBL/GenBank/DDBJ databases">
        <title>Depth-based differentiation of microbial function through sediment-hosted aquifers and enrichment of novel symbionts in the deep terrestrial subsurface.</title>
        <authorList>
            <person name="Probst A.J."/>
            <person name="Ladd B."/>
            <person name="Jarett J.K."/>
            <person name="Geller-Mcgrath D.E."/>
            <person name="Sieber C.M."/>
            <person name="Emerson J.B."/>
            <person name="Anantharaman K."/>
            <person name="Thomas B.C."/>
            <person name="Malmstrom R."/>
            <person name="Stieglmeier M."/>
            <person name="Klingl A."/>
            <person name="Woyke T."/>
            <person name="Ryan C.M."/>
            <person name="Banfield J.F."/>
        </authorList>
    </citation>
    <scope>NUCLEOTIDE SEQUENCE [LARGE SCALE GENOMIC DNA]</scope>
    <source>
        <strain evidence="2">CG11_big_fil_rev_8_21_14_0_20_43_7</strain>
    </source>
</reference>
<feature type="transmembrane region" description="Helical" evidence="1">
    <location>
        <begin position="57"/>
        <end position="78"/>
    </location>
</feature>
<evidence type="ECO:0000256" key="1">
    <source>
        <dbReference type="SAM" id="Phobius"/>
    </source>
</evidence>
<name>A0A2H0N294_9BACT</name>
<dbReference type="EMBL" id="PCWM01000059">
    <property type="protein sequence ID" value="PIR03022.1"/>
    <property type="molecule type" value="Genomic_DNA"/>
</dbReference>